<reference evidence="2" key="2">
    <citation type="submission" date="2025-09" db="UniProtKB">
        <authorList>
            <consortium name="Ensembl"/>
        </authorList>
    </citation>
    <scope>IDENTIFICATION</scope>
</reference>
<dbReference type="InterPro" id="IPR040879">
    <property type="entry name" value="Spt46-like"/>
</dbReference>
<feature type="region of interest" description="Disordered" evidence="1">
    <location>
        <begin position="229"/>
        <end position="255"/>
    </location>
</feature>
<proteinExistence type="predicted"/>
<organism evidence="2 3">
    <name type="scientific">Pelusios castaneus</name>
    <name type="common">West African mud turtle</name>
    <dbReference type="NCBI Taxonomy" id="367368"/>
    <lineage>
        <taxon>Eukaryota</taxon>
        <taxon>Metazoa</taxon>
        <taxon>Chordata</taxon>
        <taxon>Craniata</taxon>
        <taxon>Vertebrata</taxon>
        <taxon>Euteleostomi</taxon>
        <taxon>Archelosauria</taxon>
        <taxon>Testudinata</taxon>
        <taxon>Testudines</taxon>
        <taxon>Pleurodira</taxon>
        <taxon>Pelomedusidae</taxon>
        <taxon>Pelusios</taxon>
    </lineage>
</organism>
<evidence type="ECO:0000313" key="3">
    <source>
        <dbReference type="Proteomes" id="UP000694393"/>
    </source>
</evidence>
<feature type="region of interest" description="Disordered" evidence="1">
    <location>
        <begin position="1"/>
        <end position="87"/>
    </location>
</feature>
<accession>A0A8C8S7V2</accession>
<keyword evidence="3" id="KW-1185">Reference proteome</keyword>
<feature type="compositionally biased region" description="Polar residues" evidence="1">
    <location>
        <begin position="46"/>
        <end position="59"/>
    </location>
</feature>
<name>A0A8C8S7V2_9SAUR</name>
<dbReference type="AlphaFoldDB" id="A0A8C8S7V2"/>
<evidence type="ECO:0000313" key="2">
    <source>
        <dbReference type="Ensembl" id="ENSPCEP00000016614.1"/>
    </source>
</evidence>
<protein>
    <submittedName>
        <fullName evidence="2">Uncharacterized protein</fullName>
    </submittedName>
</protein>
<reference evidence="2" key="1">
    <citation type="submission" date="2025-08" db="UniProtKB">
        <authorList>
            <consortium name="Ensembl"/>
        </authorList>
    </citation>
    <scope>IDENTIFICATION</scope>
</reference>
<sequence>MVIAGRDGTDHRGSIQPPKEPGQHWLRQSCLGSEQAHFQGPKREVSSPSLGAPTPSNRLCAQRPQDPPHVGMKRKCSTQGGDAEGEGEEETLFYMKVRAMNGVSVTWETRTGFRAISKRPRLFKANYTGGESFAGSDWSSTHTKSDLGDVELEAESSVEEQAEEQAIAGQKMSHMDIAPLPIMQGVRCLACCRLFPSLEALIEHVKHGLREGFSCRVYNRVLGQFRARKKSPRRSRRLREQGETVKHRQQSLSLL</sequence>
<dbReference type="Proteomes" id="UP000694393">
    <property type="component" value="Unplaced"/>
</dbReference>
<dbReference type="PANTHER" id="PTHR33517">
    <property type="entry name" value="PROTEIN FAM170B-RELATED"/>
    <property type="match status" value="1"/>
</dbReference>
<dbReference type="GO" id="GO:0009566">
    <property type="term" value="P:fertilization"/>
    <property type="evidence" value="ECO:0007669"/>
    <property type="project" value="TreeGrafter"/>
</dbReference>
<evidence type="ECO:0000256" key="1">
    <source>
        <dbReference type="SAM" id="MobiDB-lite"/>
    </source>
</evidence>
<dbReference type="Pfam" id="PF17734">
    <property type="entry name" value="Spt46"/>
    <property type="match status" value="1"/>
</dbReference>
<dbReference type="Ensembl" id="ENSPCET00000017198.1">
    <property type="protein sequence ID" value="ENSPCEP00000016614.1"/>
    <property type="gene ID" value="ENSPCEG00000013054.1"/>
</dbReference>
<dbReference type="PANTHER" id="PTHR33517:SF2">
    <property type="entry name" value="PROTEIN FAM170B"/>
    <property type="match status" value="1"/>
</dbReference>